<dbReference type="GO" id="GO:0005874">
    <property type="term" value="C:microtubule"/>
    <property type="evidence" value="ECO:0007669"/>
    <property type="project" value="UniProtKB-KW"/>
</dbReference>
<gene>
    <name evidence="8" type="ORF">KGF57_002319</name>
</gene>
<dbReference type="InterPro" id="IPR007259">
    <property type="entry name" value="GCP"/>
</dbReference>
<dbReference type="Pfam" id="PF04130">
    <property type="entry name" value="GCP_C_terminal"/>
    <property type="match status" value="1"/>
</dbReference>
<reference evidence="8 9" key="1">
    <citation type="journal article" date="2022" name="DNA Res.">
        <title>Genome analysis of five recently described species of the CUG-Ser clade uncovers Candida theae as a new hybrid lineage with pathogenic potential in the Candida parapsilosis species complex.</title>
        <authorList>
            <person name="Mixao V."/>
            <person name="Del Olmo V."/>
            <person name="Hegedusova E."/>
            <person name="Saus E."/>
            <person name="Pryszcz L."/>
            <person name="Cillingova A."/>
            <person name="Nosek J."/>
            <person name="Gabaldon T."/>
        </authorList>
    </citation>
    <scope>NUCLEOTIDE SEQUENCE [LARGE SCALE GENOMIC DNA]</scope>
    <source>
        <strain evidence="8 9">CBS 12239</strain>
    </source>
</reference>
<dbReference type="Proteomes" id="UP001204833">
    <property type="component" value="Unassembled WGS sequence"/>
</dbReference>
<dbReference type="GeneID" id="76150378"/>
<dbReference type="RefSeq" id="XP_051609228.1">
    <property type="nucleotide sequence ID" value="XM_051751621.1"/>
</dbReference>
<dbReference type="Gene3D" id="1.20.120.1900">
    <property type="entry name" value="Gamma-tubulin complex, C-terminal domain"/>
    <property type="match status" value="1"/>
</dbReference>
<comment type="similarity">
    <text evidence="1 5">Belongs to the TUBGCP family.</text>
</comment>
<proteinExistence type="inferred from homology"/>
<dbReference type="GO" id="GO:0051321">
    <property type="term" value="P:meiotic cell cycle"/>
    <property type="evidence" value="ECO:0007669"/>
    <property type="project" value="TreeGrafter"/>
</dbReference>
<evidence type="ECO:0000313" key="9">
    <source>
        <dbReference type="Proteomes" id="UP001204833"/>
    </source>
</evidence>
<dbReference type="InterPro" id="IPR041470">
    <property type="entry name" value="GCP_N"/>
</dbReference>
<keyword evidence="3 5" id="KW-0493">Microtubule</keyword>
<evidence type="ECO:0000259" key="6">
    <source>
        <dbReference type="Pfam" id="PF04130"/>
    </source>
</evidence>
<name>A0AAD5FZ51_9ASCO</name>
<accession>A0AAD5FZ51</accession>
<evidence type="ECO:0000256" key="2">
    <source>
        <dbReference type="ARBA" id="ARBA00022490"/>
    </source>
</evidence>
<evidence type="ECO:0000259" key="7">
    <source>
        <dbReference type="Pfam" id="PF17681"/>
    </source>
</evidence>
<comment type="caution">
    <text evidence="8">The sequence shown here is derived from an EMBL/GenBank/DDBJ whole genome shotgun (WGS) entry which is preliminary data.</text>
</comment>
<evidence type="ECO:0000256" key="3">
    <source>
        <dbReference type="ARBA" id="ARBA00022701"/>
    </source>
</evidence>
<dbReference type="InterPro" id="IPR040457">
    <property type="entry name" value="GCP_C"/>
</dbReference>
<dbReference type="GO" id="GO:0000922">
    <property type="term" value="C:spindle pole"/>
    <property type="evidence" value="ECO:0007669"/>
    <property type="project" value="InterPro"/>
</dbReference>
<dbReference type="PANTHER" id="PTHR19302">
    <property type="entry name" value="GAMMA TUBULIN COMPLEX PROTEIN"/>
    <property type="match status" value="1"/>
</dbReference>
<keyword evidence="9" id="KW-1185">Reference proteome</keyword>
<evidence type="ECO:0000256" key="5">
    <source>
        <dbReference type="RuleBase" id="RU363050"/>
    </source>
</evidence>
<comment type="subcellular location">
    <subcellularLocation>
        <location evidence="5">Cytoplasm</location>
        <location evidence="5">Cytoskeleton</location>
        <location evidence="5">Microtubule organizing center</location>
    </subcellularLocation>
</comment>
<dbReference type="GO" id="GO:0000278">
    <property type="term" value="P:mitotic cell cycle"/>
    <property type="evidence" value="ECO:0007669"/>
    <property type="project" value="TreeGrafter"/>
</dbReference>
<evidence type="ECO:0000313" key="8">
    <source>
        <dbReference type="EMBL" id="KAI5958885.1"/>
    </source>
</evidence>
<dbReference type="EMBL" id="JAIHNG010000115">
    <property type="protein sequence ID" value="KAI5958885.1"/>
    <property type="molecule type" value="Genomic_DNA"/>
</dbReference>
<dbReference type="AlphaFoldDB" id="A0AAD5FZ51"/>
<keyword evidence="4 5" id="KW-0206">Cytoskeleton</keyword>
<dbReference type="GO" id="GO:0007020">
    <property type="term" value="P:microtubule nucleation"/>
    <property type="evidence" value="ECO:0007669"/>
    <property type="project" value="InterPro"/>
</dbReference>
<dbReference type="GO" id="GO:0051011">
    <property type="term" value="F:microtubule minus-end binding"/>
    <property type="evidence" value="ECO:0007669"/>
    <property type="project" value="TreeGrafter"/>
</dbReference>
<dbReference type="GO" id="GO:0051225">
    <property type="term" value="P:spindle assembly"/>
    <property type="evidence" value="ECO:0007669"/>
    <property type="project" value="TreeGrafter"/>
</dbReference>
<dbReference type="GO" id="GO:0031122">
    <property type="term" value="P:cytoplasmic microtubule organization"/>
    <property type="evidence" value="ECO:0007669"/>
    <property type="project" value="TreeGrafter"/>
</dbReference>
<keyword evidence="2 5" id="KW-0963">Cytoplasm</keyword>
<organism evidence="8 9">
    <name type="scientific">Candida theae</name>
    <dbReference type="NCBI Taxonomy" id="1198502"/>
    <lineage>
        <taxon>Eukaryota</taxon>
        <taxon>Fungi</taxon>
        <taxon>Dikarya</taxon>
        <taxon>Ascomycota</taxon>
        <taxon>Saccharomycotina</taxon>
        <taxon>Pichiomycetes</taxon>
        <taxon>Debaryomycetaceae</taxon>
        <taxon>Candida/Lodderomyces clade</taxon>
        <taxon>Candida</taxon>
    </lineage>
</organism>
<dbReference type="GO" id="GO:0000930">
    <property type="term" value="C:gamma-tubulin complex"/>
    <property type="evidence" value="ECO:0007669"/>
    <property type="project" value="TreeGrafter"/>
</dbReference>
<dbReference type="Pfam" id="PF17681">
    <property type="entry name" value="GCP_N_terminal"/>
    <property type="match status" value="1"/>
</dbReference>
<evidence type="ECO:0000256" key="1">
    <source>
        <dbReference type="ARBA" id="ARBA00010337"/>
    </source>
</evidence>
<evidence type="ECO:0000256" key="4">
    <source>
        <dbReference type="ARBA" id="ARBA00023212"/>
    </source>
</evidence>
<dbReference type="GO" id="GO:0005816">
    <property type="term" value="C:spindle pole body"/>
    <property type="evidence" value="ECO:0007669"/>
    <property type="project" value="UniProtKB-ARBA"/>
</dbReference>
<feature type="domain" description="Gamma tubulin complex component protein N-terminal" evidence="7">
    <location>
        <begin position="107"/>
        <end position="439"/>
    </location>
</feature>
<dbReference type="GO" id="GO:0043015">
    <property type="term" value="F:gamma-tubulin binding"/>
    <property type="evidence" value="ECO:0007669"/>
    <property type="project" value="InterPro"/>
</dbReference>
<feature type="domain" description="Gamma tubulin complex component C-terminal" evidence="6">
    <location>
        <begin position="452"/>
        <end position="876"/>
    </location>
</feature>
<dbReference type="PANTHER" id="PTHR19302:SF33">
    <property type="entry name" value="GAMMA-TUBULIN COMPLEX COMPONENT 5"/>
    <property type="match status" value="1"/>
</dbReference>
<sequence length="882" mass="102557">MNQYTPSQINRLQEDPAFMESNQKNRGATYSSPRDLHHSQEFTMDHQDRPFTPQSAFDAVELIGFDSEDTSSVHYSCTAVEAPIAQKIPAPLLSEINDMSIQQALIIKDILFTLLGLEGHYIQYSKTYNRSSINSRVFGPDFKIARNLDISLKTVTKRIIRIGKYYSGLTSFTQIYNDAAHGKLVQAFCHATATFFKQYIKILIDLEHEFHHNSKFNINTLDQILYQDVANKMSHMYSIAIAIHELNEERQNLPREELIDTRHRLETDMYTEKMRVCKGGLVLTIIRDRISAFKGDAISYQFLTALYDEVSVEYLSMLNKWLTEGRIEDPFDEFMIRVAKIPKKLQSVFQKNSDFYWNELYSIKEDGLLEQFRDTKIQNKIISTGKYLTMFKTCTGLHDFQYLRETLEGVNSLNAPDLNLKIDLFATRANKMLLKVFFEGYKFPNLVETFQTIFLLEDSSRIDSFMDSAFQDLKRNKFKISTSKVSRQYNEQFGSLLNTDCSTSSSKLAERNQRFTITVENFFKATEELISRKGSDTSNYDFKKMLQEHNSSEEVRNEVGKGHRSGTNDRVDDATFLSVDVTVPLSFPLNFVLNRQTSYQYETLFKFLFMLKFVTKQVESNWHDINTSTIWTEKTFPPKVQKWILRCRMLHSRILAFVTHLQSYVMYDVVESNYEEVCKLLDEYARQLSLAELGTNVIQSDAVLNTKLSSKYGMNTIFDERINSRKTTTITTTATATATATARATNESLSIHDLKVKLETYTTSILSDALLTRSETLLCVREMFYFIIQFQTYTIQMKKMLVYIHPGLYETFSKELPGKFNKPMDDDSVQQRLEYMDESFFLRYQKFGELLTYFLSTIRKVGERENRKLLELSDRLESCFPE</sequence>
<protein>
    <recommendedName>
        <fullName evidence="5">Spindle pole body component</fullName>
    </recommendedName>
</protein>
<dbReference type="InterPro" id="IPR042241">
    <property type="entry name" value="GCP_C_sf"/>
</dbReference>